<dbReference type="SUPFAM" id="SSF63829">
    <property type="entry name" value="Calcium-dependent phosphotriesterase"/>
    <property type="match status" value="1"/>
</dbReference>
<evidence type="ECO:0000313" key="4">
    <source>
        <dbReference type="Proteomes" id="UP001180840"/>
    </source>
</evidence>
<dbReference type="InterPro" id="IPR011042">
    <property type="entry name" value="6-blade_b-propeller_TolB-like"/>
</dbReference>
<dbReference type="EMBL" id="JAVDXZ010000001">
    <property type="protein sequence ID" value="MDR7328375.1"/>
    <property type="molecule type" value="Genomic_DNA"/>
</dbReference>
<evidence type="ECO:0000256" key="2">
    <source>
        <dbReference type="SAM" id="SignalP"/>
    </source>
</evidence>
<sequence>MLKNPPKITSALAAGALLFTVVSCTPPADNASAETVESSSSSASAAGSSSERTKPAPAAGWSERLIDAPYKPEDLVETSSGAVIVSAMAENPGESGSSGSLYYMDPDTTEISPAWPSQSVASELDAELFGECSGPLGEEETSPHGITVESADDGAERLYVVNHGGRESIEVFDVLDDGGQPGLTWIGCVELPEGSFGNGVAADPNSDGFFVTHFLNPADMENEFQRAFAGEDTGHVLHWTPESGWTQLPQSTMSTPNGIAVSEDGESLYVASWGGRKLVELDPSSGAVLRETPVDIMPDNLRFTDSGAVLVTGQVIDSFDTFVGYEFGGVQPEDRYDILELDPESFTTTVFAEGSVAGFGNPTTALPVGEKVFVGAVAGTHILELSQR</sequence>
<feature type="region of interest" description="Disordered" evidence="1">
    <location>
        <begin position="29"/>
        <end position="61"/>
    </location>
</feature>
<dbReference type="Gene3D" id="2.120.10.30">
    <property type="entry name" value="TolB, C-terminal domain"/>
    <property type="match status" value="1"/>
</dbReference>
<proteinExistence type="predicted"/>
<name>A0ABU1ZU27_9CORY</name>
<dbReference type="PANTHER" id="PTHR11799:SF12">
    <property type="entry name" value="PARAOXONASE-RELATED"/>
    <property type="match status" value="1"/>
</dbReference>
<keyword evidence="4" id="KW-1185">Reference proteome</keyword>
<keyword evidence="2" id="KW-0732">Signal</keyword>
<gene>
    <name evidence="3" type="ORF">J2S39_000051</name>
</gene>
<protein>
    <recommendedName>
        <fullName evidence="5">SMP-30/Gluconolactonase/LRE-like region domain-containing protein</fullName>
    </recommendedName>
</protein>
<comment type="caution">
    <text evidence="3">The sequence shown here is derived from an EMBL/GenBank/DDBJ whole genome shotgun (WGS) entry which is preliminary data.</text>
</comment>
<evidence type="ECO:0008006" key="5">
    <source>
        <dbReference type="Google" id="ProtNLM"/>
    </source>
</evidence>
<dbReference type="Proteomes" id="UP001180840">
    <property type="component" value="Unassembled WGS sequence"/>
</dbReference>
<evidence type="ECO:0000256" key="1">
    <source>
        <dbReference type="SAM" id="MobiDB-lite"/>
    </source>
</evidence>
<feature type="signal peptide" evidence="2">
    <location>
        <begin position="1"/>
        <end position="24"/>
    </location>
</feature>
<dbReference type="RefSeq" id="WP_290197123.1">
    <property type="nucleotide sequence ID" value="NZ_CP047654.1"/>
</dbReference>
<accession>A0ABU1ZU27</accession>
<dbReference type="PROSITE" id="PS51257">
    <property type="entry name" value="PROKAR_LIPOPROTEIN"/>
    <property type="match status" value="1"/>
</dbReference>
<reference evidence="3" key="1">
    <citation type="submission" date="2023-07" db="EMBL/GenBank/DDBJ databases">
        <title>Sequencing the genomes of 1000 actinobacteria strains.</title>
        <authorList>
            <person name="Klenk H.-P."/>
        </authorList>
    </citation>
    <scope>NUCLEOTIDE SEQUENCE</scope>
    <source>
        <strain evidence="3">DSM 107476</strain>
    </source>
</reference>
<feature type="chain" id="PRO_5046628799" description="SMP-30/Gluconolactonase/LRE-like region domain-containing protein" evidence="2">
    <location>
        <begin position="25"/>
        <end position="388"/>
    </location>
</feature>
<organism evidence="3 4">
    <name type="scientific">Corynebacterium guangdongense</name>
    <dbReference type="NCBI Taxonomy" id="1783348"/>
    <lineage>
        <taxon>Bacteria</taxon>
        <taxon>Bacillati</taxon>
        <taxon>Actinomycetota</taxon>
        <taxon>Actinomycetes</taxon>
        <taxon>Mycobacteriales</taxon>
        <taxon>Corynebacteriaceae</taxon>
        <taxon>Corynebacterium</taxon>
    </lineage>
</organism>
<dbReference type="PANTHER" id="PTHR11799">
    <property type="entry name" value="PARAOXONASE"/>
    <property type="match status" value="1"/>
</dbReference>
<evidence type="ECO:0000313" key="3">
    <source>
        <dbReference type="EMBL" id="MDR7328375.1"/>
    </source>
</evidence>
<feature type="compositionally biased region" description="Low complexity" evidence="1">
    <location>
        <begin position="31"/>
        <end position="50"/>
    </location>
</feature>
<dbReference type="InterPro" id="IPR051288">
    <property type="entry name" value="Serum_paraoxonase/arylesterase"/>
</dbReference>